<protein>
    <submittedName>
        <fullName evidence="2">Uncharacterized protein</fullName>
    </submittedName>
</protein>
<evidence type="ECO:0000313" key="2">
    <source>
        <dbReference type="EMBL" id="BCK79579.1"/>
    </source>
</evidence>
<dbReference type="AlphaFoldDB" id="A0A810PSV5"/>
<dbReference type="KEGG" id="vfa:MM35RIKEN_17710"/>
<evidence type="ECO:0000313" key="3">
    <source>
        <dbReference type="Proteomes" id="UP000681343"/>
    </source>
</evidence>
<name>A0A810PSV5_9FIRM</name>
<feature type="compositionally biased region" description="Pro residues" evidence="1">
    <location>
        <begin position="94"/>
        <end position="112"/>
    </location>
</feature>
<accession>A0A810PSV5</accession>
<dbReference type="EMBL" id="AP023416">
    <property type="protein sequence ID" value="BCK79579.1"/>
    <property type="molecule type" value="Genomic_DNA"/>
</dbReference>
<feature type="region of interest" description="Disordered" evidence="1">
    <location>
        <begin position="12"/>
        <end position="125"/>
    </location>
</feature>
<dbReference type="Proteomes" id="UP000681343">
    <property type="component" value="Plasmid pMM35_01"/>
</dbReference>
<geneLocation type="plasmid" evidence="2 3">
    <name>pMM35_01</name>
</geneLocation>
<feature type="compositionally biased region" description="Low complexity" evidence="1">
    <location>
        <begin position="74"/>
        <end position="85"/>
    </location>
</feature>
<feature type="compositionally biased region" description="Polar residues" evidence="1">
    <location>
        <begin position="57"/>
        <end position="68"/>
    </location>
</feature>
<feature type="compositionally biased region" description="Polar residues" evidence="1">
    <location>
        <begin position="14"/>
        <end position="47"/>
    </location>
</feature>
<proteinExistence type="predicted"/>
<reference evidence="2" key="1">
    <citation type="submission" date="2020-09" db="EMBL/GenBank/DDBJ databases">
        <title>New species isolated from human feces.</title>
        <authorList>
            <person name="Kitahara M."/>
            <person name="Shigeno Y."/>
            <person name="Shime M."/>
            <person name="Matsumoto Y."/>
            <person name="Nakamura S."/>
            <person name="Motooka D."/>
            <person name="Fukuoka S."/>
            <person name="Nishikawa H."/>
            <person name="Benno Y."/>
        </authorList>
    </citation>
    <scope>NUCLEOTIDE SEQUENCE</scope>
    <source>
        <strain evidence="2">MM35</strain>
        <plasmid evidence="2">pMM35_01</plasmid>
    </source>
</reference>
<organism evidence="2 3">
    <name type="scientific">Vescimonas fastidiosa</name>
    <dbReference type="NCBI Taxonomy" id="2714353"/>
    <lineage>
        <taxon>Bacteria</taxon>
        <taxon>Bacillati</taxon>
        <taxon>Bacillota</taxon>
        <taxon>Clostridia</taxon>
        <taxon>Eubacteriales</taxon>
        <taxon>Oscillospiraceae</taxon>
        <taxon>Vescimonas</taxon>
    </lineage>
</organism>
<keyword evidence="2" id="KW-0614">Plasmid</keyword>
<keyword evidence="3" id="KW-1185">Reference proteome</keyword>
<evidence type="ECO:0000256" key="1">
    <source>
        <dbReference type="SAM" id="MobiDB-lite"/>
    </source>
</evidence>
<sequence length="168" mass="17803">MAVVFFVSVAISPNLETTPAESSRQPSTIQTDPSSKGQISTDKTPVQTPAKDAPATETPNSPAQTGSGTDAVPASDSQANSSSDSEGTSNAEPAPAPEPEPEPEPTPAPEPEIPYKENYHGHVYATPSGKRYHYEEYCANGKKKNSVEITWDDVTRRGLTPCQTCVAN</sequence>
<gene>
    <name evidence="2" type="ORF">MM35RIKEN_17710</name>
</gene>